<dbReference type="CDD" id="cd17574">
    <property type="entry name" value="REC_OmpR"/>
    <property type="match status" value="1"/>
</dbReference>
<dbReference type="PROSITE" id="PS51755">
    <property type="entry name" value="OMPR_PHOB"/>
    <property type="match status" value="1"/>
</dbReference>
<dbReference type="InterPro" id="IPR011006">
    <property type="entry name" value="CheY-like_superfamily"/>
</dbReference>
<evidence type="ECO:0000256" key="7">
    <source>
        <dbReference type="PROSITE-ProRule" id="PRU01091"/>
    </source>
</evidence>
<dbReference type="Proteomes" id="UP000034491">
    <property type="component" value="Unassembled WGS sequence"/>
</dbReference>
<evidence type="ECO:0000256" key="8">
    <source>
        <dbReference type="SAM" id="MobiDB-lite"/>
    </source>
</evidence>
<protein>
    <submittedName>
        <fullName evidence="11">Response regulator</fullName>
    </submittedName>
</protein>
<dbReference type="SUPFAM" id="SSF46894">
    <property type="entry name" value="C-terminal effector domain of the bipartite response regulators"/>
    <property type="match status" value="1"/>
</dbReference>
<accession>A0A0M2REN3</accession>
<evidence type="ECO:0000259" key="9">
    <source>
        <dbReference type="PROSITE" id="PS50110"/>
    </source>
</evidence>
<feature type="domain" description="OmpR/PhoB-type" evidence="10">
    <location>
        <begin position="147"/>
        <end position="252"/>
    </location>
</feature>
<feature type="region of interest" description="Disordered" evidence="8">
    <location>
        <begin position="132"/>
        <end position="151"/>
    </location>
</feature>
<evidence type="ECO:0000256" key="5">
    <source>
        <dbReference type="ARBA" id="ARBA00023163"/>
    </source>
</evidence>
<evidence type="ECO:0000256" key="6">
    <source>
        <dbReference type="PROSITE-ProRule" id="PRU00169"/>
    </source>
</evidence>
<keyword evidence="1 6" id="KW-0597">Phosphoprotein</keyword>
<dbReference type="STRING" id="1549748.WH95_04170"/>
<dbReference type="Pfam" id="PF00486">
    <property type="entry name" value="Trans_reg_C"/>
    <property type="match status" value="1"/>
</dbReference>
<dbReference type="CDD" id="cd00383">
    <property type="entry name" value="trans_reg_C"/>
    <property type="match status" value="1"/>
</dbReference>
<keyword evidence="2" id="KW-0902">Two-component regulatory system</keyword>
<evidence type="ECO:0000256" key="1">
    <source>
        <dbReference type="ARBA" id="ARBA00022553"/>
    </source>
</evidence>
<name>A0A0M2REN3_9PROT</name>
<dbReference type="OrthoDB" id="9802426at2"/>
<dbReference type="InterPro" id="IPR036388">
    <property type="entry name" value="WH-like_DNA-bd_sf"/>
</dbReference>
<dbReference type="SMART" id="SM00448">
    <property type="entry name" value="REC"/>
    <property type="match status" value="1"/>
</dbReference>
<keyword evidence="4 7" id="KW-0238">DNA-binding</keyword>
<dbReference type="GO" id="GO:0000156">
    <property type="term" value="F:phosphorelay response regulator activity"/>
    <property type="evidence" value="ECO:0007669"/>
    <property type="project" value="TreeGrafter"/>
</dbReference>
<dbReference type="InterPro" id="IPR001867">
    <property type="entry name" value="OmpR/PhoB-type_DNA-bd"/>
</dbReference>
<organism evidence="11 12">
    <name type="scientific">Kiloniella litopenaei</name>
    <dbReference type="NCBI Taxonomy" id="1549748"/>
    <lineage>
        <taxon>Bacteria</taxon>
        <taxon>Pseudomonadati</taxon>
        <taxon>Pseudomonadota</taxon>
        <taxon>Alphaproteobacteria</taxon>
        <taxon>Rhodospirillales</taxon>
        <taxon>Kiloniellaceae</taxon>
        <taxon>Kiloniella</taxon>
    </lineage>
</organism>
<keyword evidence="12" id="KW-1185">Reference proteome</keyword>
<dbReference type="GO" id="GO:0006355">
    <property type="term" value="P:regulation of DNA-templated transcription"/>
    <property type="evidence" value="ECO:0007669"/>
    <property type="project" value="InterPro"/>
</dbReference>
<evidence type="ECO:0000313" key="12">
    <source>
        <dbReference type="Proteomes" id="UP000034491"/>
    </source>
</evidence>
<reference evidence="11 12" key="1">
    <citation type="submission" date="2015-03" db="EMBL/GenBank/DDBJ databases">
        <title>Genome sequence of Kiloniella sp. P1-1, isolated from the gut microflora of Pacific white shrimp, Penaeus vannamei.</title>
        <authorList>
            <person name="Shao Z."/>
            <person name="Wang L."/>
            <person name="Li X."/>
        </authorList>
    </citation>
    <scope>NUCLEOTIDE SEQUENCE [LARGE SCALE GENOMIC DNA]</scope>
    <source>
        <strain evidence="11 12">P1-1</strain>
    </source>
</reference>
<dbReference type="Gene3D" id="1.10.10.10">
    <property type="entry name" value="Winged helix-like DNA-binding domain superfamily/Winged helix DNA-binding domain"/>
    <property type="match status" value="1"/>
</dbReference>
<dbReference type="InterPro" id="IPR016032">
    <property type="entry name" value="Sig_transdc_resp-reg_C-effctor"/>
</dbReference>
<dbReference type="InterPro" id="IPR039420">
    <property type="entry name" value="WalR-like"/>
</dbReference>
<feature type="modified residue" description="4-aspartylphosphate" evidence="6">
    <location>
        <position position="63"/>
    </location>
</feature>
<dbReference type="PANTHER" id="PTHR48111">
    <property type="entry name" value="REGULATOR OF RPOS"/>
    <property type="match status" value="1"/>
</dbReference>
<dbReference type="RefSeq" id="WP_046504482.1">
    <property type="nucleotide sequence ID" value="NZ_CBDDLU010000013.1"/>
</dbReference>
<comment type="caution">
    <text evidence="11">The sequence shown here is derived from an EMBL/GenBank/DDBJ whole genome shotgun (WGS) entry which is preliminary data.</text>
</comment>
<evidence type="ECO:0000256" key="4">
    <source>
        <dbReference type="ARBA" id="ARBA00023125"/>
    </source>
</evidence>
<dbReference type="PATRIC" id="fig|1549748.8.peg.2311"/>
<dbReference type="InterPro" id="IPR001789">
    <property type="entry name" value="Sig_transdc_resp-reg_receiver"/>
</dbReference>
<proteinExistence type="predicted"/>
<dbReference type="GO" id="GO:0032993">
    <property type="term" value="C:protein-DNA complex"/>
    <property type="evidence" value="ECO:0007669"/>
    <property type="project" value="TreeGrafter"/>
</dbReference>
<feature type="DNA-binding region" description="OmpR/PhoB-type" evidence="7">
    <location>
        <begin position="147"/>
        <end position="252"/>
    </location>
</feature>
<evidence type="ECO:0000256" key="3">
    <source>
        <dbReference type="ARBA" id="ARBA00023015"/>
    </source>
</evidence>
<feature type="domain" description="Response regulatory" evidence="9">
    <location>
        <begin position="13"/>
        <end position="128"/>
    </location>
</feature>
<dbReference type="Gene3D" id="3.40.50.2300">
    <property type="match status" value="1"/>
</dbReference>
<dbReference type="GO" id="GO:0005829">
    <property type="term" value="C:cytosol"/>
    <property type="evidence" value="ECO:0007669"/>
    <property type="project" value="TreeGrafter"/>
</dbReference>
<evidence type="ECO:0000259" key="10">
    <source>
        <dbReference type="PROSITE" id="PS51755"/>
    </source>
</evidence>
<dbReference type="PROSITE" id="PS50110">
    <property type="entry name" value="RESPONSE_REGULATORY"/>
    <property type="match status" value="1"/>
</dbReference>
<dbReference type="EMBL" id="LANI01000003">
    <property type="protein sequence ID" value="KKJ78033.1"/>
    <property type="molecule type" value="Genomic_DNA"/>
</dbReference>
<evidence type="ECO:0000313" key="11">
    <source>
        <dbReference type="EMBL" id="KKJ78033.1"/>
    </source>
</evidence>
<dbReference type="PANTHER" id="PTHR48111:SF1">
    <property type="entry name" value="TWO-COMPONENT RESPONSE REGULATOR ORR33"/>
    <property type="match status" value="1"/>
</dbReference>
<sequence length="259" mass="29342">MAATTMVETASPRVILVDDDDLFRESLGLNLSEEGFNVIDFDNGADVLSYLLNEPSLDPILLDWRMPGLDGLAVLRRLREARMNNPVIFLTMLSDEIYEEAALRWGAVDFIDKSRRLPIILQRLRLIAEGTKGGSSSQEEEKDSGNPLSSRIGDLEIREDIMRAYWKGEQLDLTLTEFAIVCFLATGIGNDVSYRQIYDLVHGKDFVAGYGTDGYKANVRSFIKRIRKKFREIDDSFEHIENYPGFGYRWRNDGPSGTA</sequence>
<dbReference type="SMART" id="SM00862">
    <property type="entry name" value="Trans_reg_C"/>
    <property type="match status" value="1"/>
</dbReference>
<evidence type="ECO:0000256" key="2">
    <source>
        <dbReference type="ARBA" id="ARBA00023012"/>
    </source>
</evidence>
<keyword evidence="5" id="KW-0804">Transcription</keyword>
<dbReference type="SUPFAM" id="SSF52172">
    <property type="entry name" value="CheY-like"/>
    <property type="match status" value="1"/>
</dbReference>
<dbReference type="AlphaFoldDB" id="A0A0M2REN3"/>
<dbReference type="GO" id="GO:0000976">
    <property type="term" value="F:transcription cis-regulatory region binding"/>
    <property type="evidence" value="ECO:0007669"/>
    <property type="project" value="TreeGrafter"/>
</dbReference>
<keyword evidence="3" id="KW-0805">Transcription regulation</keyword>
<dbReference type="Pfam" id="PF00072">
    <property type="entry name" value="Response_reg"/>
    <property type="match status" value="1"/>
</dbReference>
<gene>
    <name evidence="11" type="ORF">WH95_04170</name>
</gene>